<evidence type="ECO:0000256" key="6">
    <source>
        <dbReference type="ARBA" id="ARBA00013170"/>
    </source>
</evidence>
<feature type="transmembrane region" description="Helical" evidence="20">
    <location>
        <begin position="83"/>
        <end position="105"/>
    </location>
</feature>
<evidence type="ECO:0000256" key="2">
    <source>
        <dbReference type="ARBA" id="ARBA00004651"/>
    </source>
</evidence>
<dbReference type="InterPro" id="IPR000462">
    <property type="entry name" value="CDP-OH_P_trans"/>
</dbReference>
<keyword evidence="9" id="KW-0444">Lipid biosynthesis</keyword>
<proteinExistence type="inferred from homology"/>
<evidence type="ECO:0000313" key="21">
    <source>
        <dbReference type="EMBL" id="TDQ39711.1"/>
    </source>
</evidence>
<keyword evidence="22" id="KW-1185">Reference proteome</keyword>
<feature type="transmembrane region" description="Helical" evidence="20">
    <location>
        <begin position="12"/>
        <end position="30"/>
    </location>
</feature>
<evidence type="ECO:0000256" key="8">
    <source>
        <dbReference type="ARBA" id="ARBA00022475"/>
    </source>
</evidence>
<feature type="transmembrane region" description="Helical" evidence="20">
    <location>
        <begin position="164"/>
        <end position="182"/>
    </location>
</feature>
<evidence type="ECO:0000256" key="10">
    <source>
        <dbReference type="ARBA" id="ARBA00022679"/>
    </source>
</evidence>
<dbReference type="UniPathway" id="UPA00084">
    <property type="reaction ID" value="UER00503"/>
</dbReference>
<evidence type="ECO:0000256" key="3">
    <source>
        <dbReference type="ARBA" id="ARBA00005042"/>
    </source>
</evidence>
<keyword evidence="12 20" id="KW-1133">Transmembrane helix</keyword>
<evidence type="ECO:0000256" key="7">
    <source>
        <dbReference type="ARBA" id="ARBA00014944"/>
    </source>
</evidence>
<keyword evidence="14 20" id="KW-0472">Membrane</keyword>
<reference evidence="21 22" key="1">
    <citation type="submission" date="2019-03" db="EMBL/GenBank/DDBJ databases">
        <title>Genomic Encyclopedia of Type Strains, Phase IV (KMG-IV): sequencing the most valuable type-strain genomes for metagenomic binning, comparative biology and taxonomic classification.</title>
        <authorList>
            <person name="Goeker M."/>
        </authorList>
    </citation>
    <scope>NUCLEOTIDE SEQUENCE [LARGE SCALE GENOMIC DNA]</scope>
    <source>
        <strain evidence="21 22">DSM 28697</strain>
    </source>
</reference>
<evidence type="ECO:0000256" key="15">
    <source>
        <dbReference type="ARBA" id="ARBA00023209"/>
    </source>
</evidence>
<keyword evidence="16" id="KW-1208">Phospholipid metabolism</keyword>
<comment type="catalytic activity">
    <reaction evidence="17">
        <text>a CDP-1,2-diacyl-sn-glycerol + sn-glycerol 3-phosphate = a 1,2-diacyl-sn-glycero-3-phospho-(1'-sn-glycero-3'-phosphate) + CMP + H(+)</text>
        <dbReference type="Rhea" id="RHEA:12593"/>
        <dbReference type="ChEBI" id="CHEBI:15378"/>
        <dbReference type="ChEBI" id="CHEBI:57597"/>
        <dbReference type="ChEBI" id="CHEBI:58332"/>
        <dbReference type="ChEBI" id="CHEBI:60110"/>
        <dbReference type="ChEBI" id="CHEBI:60377"/>
        <dbReference type="EC" id="2.7.8.5"/>
    </reaction>
</comment>
<dbReference type="PANTHER" id="PTHR14269:SF62">
    <property type="entry name" value="CDP-DIACYLGLYCEROL--GLYCEROL-3-PHOSPHATE 3-PHOSPHATIDYLTRANSFERASE 1, CHLOROPLASTIC"/>
    <property type="match status" value="1"/>
</dbReference>
<comment type="function">
    <text evidence="1">This protein catalyzes the committed step to the synthesis of the acidic phospholipids.</text>
</comment>
<dbReference type="InterPro" id="IPR043130">
    <property type="entry name" value="CDP-OH_PTrfase_TM_dom"/>
</dbReference>
<dbReference type="AlphaFoldDB" id="A0A4R6U170"/>
<evidence type="ECO:0000256" key="12">
    <source>
        <dbReference type="ARBA" id="ARBA00022989"/>
    </source>
</evidence>
<dbReference type="GO" id="GO:0006655">
    <property type="term" value="P:phosphatidylglycerol biosynthetic process"/>
    <property type="evidence" value="ECO:0007669"/>
    <property type="project" value="UniProtKB-UniPathway"/>
</dbReference>
<dbReference type="FunFam" id="1.20.120.1760:FF:000004">
    <property type="entry name" value="CDP-diacylglycerol--glycerol-3-phosphate 3-phosphatidyltransferase"/>
    <property type="match status" value="1"/>
</dbReference>
<comment type="pathway">
    <text evidence="3">Phospholipid metabolism; phosphatidylglycerol biosynthesis; phosphatidylglycerol from CDP-diacylglycerol: step 1/2.</text>
</comment>
<keyword evidence="8" id="KW-1003">Cell membrane</keyword>
<comment type="caution">
    <text evidence="21">The sequence shown here is derived from an EMBL/GenBank/DDBJ whole genome shotgun (WGS) entry which is preliminary data.</text>
</comment>
<comment type="similarity">
    <text evidence="5 19">Belongs to the CDP-alcohol phosphatidyltransferase class-I family.</text>
</comment>
<dbReference type="InterPro" id="IPR050324">
    <property type="entry name" value="CDP-alcohol_PTase-I"/>
</dbReference>
<evidence type="ECO:0000256" key="11">
    <source>
        <dbReference type="ARBA" id="ARBA00022692"/>
    </source>
</evidence>
<evidence type="ECO:0000313" key="22">
    <source>
        <dbReference type="Proteomes" id="UP000295632"/>
    </source>
</evidence>
<evidence type="ECO:0000256" key="9">
    <source>
        <dbReference type="ARBA" id="ARBA00022516"/>
    </source>
</evidence>
<sequence length="192" mass="21341">MNLPNKITVGRIFLIPVFMVFMLVPLPFGAVEIGEITFPIAHMIGAFIFVFASLTDWVDGYLARKHNLVTNFGKFMDPLADKLLVSAALLILIEMGDVPAWIAIVIISREFAVTGLRLIAAADGTVLAASQLAKFKTWTQMIAIVAFLLYNLPFALFNFPFATIALWVCLFFTVISGWDYFVKNKEVVLSSK</sequence>
<dbReference type="OrthoDB" id="9796672at2"/>
<dbReference type="EMBL" id="SNYJ01000007">
    <property type="protein sequence ID" value="TDQ39711.1"/>
    <property type="molecule type" value="Genomic_DNA"/>
</dbReference>
<keyword evidence="11 20" id="KW-0812">Transmembrane</keyword>
<evidence type="ECO:0000256" key="13">
    <source>
        <dbReference type="ARBA" id="ARBA00023098"/>
    </source>
</evidence>
<evidence type="ECO:0000256" key="1">
    <source>
        <dbReference type="ARBA" id="ARBA00003973"/>
    </source>
</evidence>
<dbReference type="GO" id="GO:0005886">
    <property type="term" value="C:plasma membrane"/>
    <property type="evidence" value="ECO:0007669"/>
    <property type="project" value="UniProtKB-SubCell"/>
</dbReference>
<comment type="pathway">
    <text evidence="4">Lipid metabolism.</text>
</comment>
<organism evidence="21 22">
    <name type="scientific">Aureibacillus halotolerans</name>
    <dbReference type="NCBI Taxonomy" id="1508390"/>
    <lineage>
        <taxon>Bacteria</taxon>
        <taxon>Bacillati</taxon>
        <taxon>Bacillota</taxon>
        <taxon>Bacilli</taxon>
        <taxon>Bacillales</taxon>
        <taxon>Bacillaceae</taxon>
        <taxon>Aureibacillus</taxon>
    </lineage>
</organism>
<keyword evidence="15" id="KW-0594">Phospholipid biosynthesis</keyword>
<evidence type="ECO:0000256" key="17">
    <source>
        <dbReference type="ARBA" id="ARBA00048586"/>
    </source>
</evidence>
<dbReference type="PANTHER" id="PTHR14269">
    <property type="entry name" value="CDP-DIACYLGLYCEROL--GLYCEROL-3-PHOSPHATE 3-PHOSPHATIDYLTRANSFERASE-RELATED"/>
    <property type="match status" value="1"/>
</dbReference>
<feature type="transmembrane region" description="Helical" evidence="20">
    <location>
        <begin position="36"/>
        <end position="62"/>
    </location>
</feature>
<dbReference type="Pfam" id="PF01066">
    <property type="entry name" value="CDP-OH_P_transf"/>
    <property type="match status" value="1"/>
</dbReference>
<evidence type="ECO:0000256" key="14">
    <source>
        <dbReference type="ARBA" id="ARBA00023136"/>
    </source>
</evidence>
<dbReference type="PIRSF" id="PIRSF000847">
    <property type="entry name" value="Phos_ph_gly_syn"/>
    <property type="match status" value="1"/>
</dbReference>
<dbReference type="RefSeq" id="WP_133580390.1">
    <property type="nucleotide sequence ID" value="NZ_SNYJ01000007.1"/>
</dbReference>
<gene>
    <name evidence="21" type="ORF">EV213_10778</name>
</gene>
<evidence type="ECO:0000256" key="4">
    <source>
        <dbReference type="ARBA" id="ARBA00005189"/>
    </source>
</evidence>
<dbReference type="InterPro" id="IPR004570">
    <property type="entry name" value="Phosphatidylglycerol_P_synth"/>
</dbReference>
<comment type="subcellular location">
    <subcellularLocation>
        <location evidence="2">Cell membrane</location>
        <topology evidence="2">Multi-pass membrane protein</topology>
    </subcellularLocation>
</comment>
<evidence type="ECO:0000256" key="18">
    <source>
        <dbReference type="NCBIfam" id="TIGR00560"/>
    </source>
</evidence>
<dbReference type="PROSITE" id="PS00379">
    <property type="entry name" value="CDP_ALCOHOL_P_TRANSF"/>
    <property type="match status" value="1"/>
</dbReference>
<dbReference type="EC" id="2.7.8.5" evidence="6 18"/>
<accession>A0A4R6U170</accession>
<name>A0A4R6U170_9BACI</name>
<dbReference type="Proteomes" id="UP000295632">
    <property type="component" value="Unassembled WGS sequence"/>
</dbReference>
<evidence type="ECO:0000256" key="20">
    <source>
        <dbReference type="SAM" id="Phobius"/>
    </source>
</evidence>
<dbReference type="InterPro" id="IPR048254">
    <property type="entry name" value="CDP_ALCOHOL_P_TRANSF_CS"/>
</dbReference>
<protein>
    <recommendedName>
        <fullName evidence="7 18">CDP-diacylglycerol--glycerol-3-phosphate 3-phosphatidyltransferase</fullName>
        <ecNumber evidence="6 18">2.7.8.5</ecNumber>
    </recommendedName>
</protein>
<keyword evidence="13" id="KW-0443">Lipid metabolism</keyword>
<dbReference type="NCBIfam" id="TIGR00560">
    <property type="entry name" value="pgsA"/>
    <property type="match status" value="1"/>
</dbReference>
<evidence type="ECO:0000256" key="5">
    <source>
        <dbReference type="ARBA" id="ARBA00010441"/>
    </source>
</evidence>
<dbReference type="GO" id="GO:0008444">
    <property type="term" value="F:CDP-diacylglycerol-glycerol-3-phosphate 3-phosphatidyltransferase activity"/>
    <property type="evidence" value="ECO:0007669"/>
    <property type="project" value="UniProtKB-UniRule"/>
</dbReference>
<dbReference type="Gene3D" id="1.20.120.1760">
    <property type="match status" value="1"/>
</dbReference>
<evidence type="ECO:0000256" key="19">
    <source>
        <dbReference type="RuleBase" id="RU003750"/>
    </source>
</evidence>
<evidence type="ECO:0000256" key="16">
    <source>
        <dbReference type="ARBA" id="ARBA00023264"/>
    </source>
</evidence>
<keyword evidence="10 19" id="KW-0808">Transferase</keyword>
<feature type="transmembrane region" description="Helical" evidence="20">
    <location>
        <begin position="141"/>
        <end position="158"/>
    </location>
</feature>